<sequence>MSPSPTPLAGPVWLKKRWHLRNNPFPSTGIARLGGTDLRENGLLYEPDVNAAQLREAIDKFVLGAAFSGLKFGYLWSTGTAPGDSDARGFGKSVLMQHLTGILNKDFGKEAFLSAGLDEEDAAELPMCGLLTSFDTAQIRSLGAALFTAVEYATDFRVSDDDLTLAQLLRRQLIDRTGSDDPSTLLKLVADEHRALRGRTLGPPDDKLIVALCDEDPQVAVDYLDKVKPASRTRNGSVYLATFLLFAAAAGMKRVLLCCDQLEDLASTTTARAKRDLETERFRDVIVETLPMADMLSVVVTMHPRAALTIGTAWELADLPPFETTEANKHRTVILPGLRDVAEATKLLTRYLDAAVKTGSTRLQGDLYPFTEAAVAALFGRSNRKPRDVLRKAHSVMDAAAGENLEVIEVADVSRFLDALTPSTGDEATPGFPAPSGTLDWSRG</sequence>
<dbReference type="RefSeq" id="WP_344155744.1">
    <property type="nucleotide sequence ID" value="NZ_BAAABV010000014.1"/>
</dbReference>
<dbReference type="EMBL" id="BAAABV010000014">
    <property type="protein sequence ID" value="GAA0281909.1"/>
    <property type="molecule type" value="Genomic_DNA"/>
</dbReference>
<name>A0ABP3EWR3_9ACTN</name>
<evidence type="ECO:0000256" key="1">
    <source>
        <dbReference type="SAM" id="MobiDB-lite"/>
    </source>
</evidence>
<accession>A0ABP3EWR3</accession>
<organism evidence="2 3">
    <name type="scientific">Streptomyces polychromogenes</name>
    <dbReference type="NCBI Taxonomy" id="67342"/>
    <lineage>
        <taxon>Bacteria</taxon>
        <taxon>Bacillati</taxon>
        <taxon>Actinomycetota</taxon>
        <taxon>Actinomycetes</taxon>
        <taxon>Kitasatosporales</taxon>
        <taxon>Streptomycetaceae</taxon>
        <taxon>Streptomyces</taxon>
    </lineage>
</organism>
<keyword evidence="3" id="KW-1185">Reference proteome</keyword>
<reference evidence="3" key="1">
    <citation type="journal article" date="2019" name="Int. J. Syst. Evol. Microbiol.">
        <title>The Global Catalogue of Microorganisms (GCM) 10K type strain sequencing project: providing services to taxonomists for standard genome sequencing and annotation.</title>
        <authorList>
            <consortium name="The Broad Institute Genomics Platform"/>
            <consortium name="The Broad Institute Genome Sequencing Center for Infectious Disease"/>
            <person name="Wu L."/>
            <person name="Ma J."/>
        </authorList>
    </citation>
    <scope>NUCLEOTIDE SEQUENCE [LARGE SCALE GENOMIC DNA]</scope>
    <source>
        <strain evidence="3">JCM 4505</strain>
    </source>
</reference>
<evidence type="ECO:0000313" key="3">
    <source>
        <dbReference type="Proteomes" id="UP001501867"/>
    </source>
</evidence>
<dbReference type="SUPFAM" id="SSF52540">
    <property type="entry name" value="P-loop containing nucleoside triphosphate hydrolases"/>
    <property type="match status" value="1"/>
</dbReference>
<dbReference type="Proteomes" id="UP001501867">
    <property type="component" value="Unassembled WGS sequence"/>
</dbReference>
<proteinExistence type="predicted"/>
<comment type="caution">
    <text evidence="2">The sequence shown here is derived from an EMBL/GenBank/DDBJ whole genome shotgun (WGS) entry which is preliminary data.</text>
</comment>
<feature type="region of interest" description="Disordered" evidence="1">
    <location>
        <begin position="422"/>
        <end position="444"/>
    </location>
</feature>
<evidence type="ECO:0000313" key="2">
    <source>
        <dbReference type="EMBL" id="GAA0281909.1"/>
    </source>
</evidence>
<gene>
    <name evidence="2" type="ORF">GCM10010302_19680</name>
</gene>
<dbReference type="InterPro" id="IPR027417">
    <property type="entry name" value="P-loop_NTPase"/>
</dbReference>
<protein>
    <submittedName>
        <fullName evidence="2">Uncharacterized protein</fullName>
    </submittedName>
</protein>